<dbReference type="PANTHER" id="PTHR32322:SF18">
    <property type="entry name" value="S-ADENOSYLMETHIONINE_S-ADENOSYLHOMOCYSTEINE TRANSPORTER"/>
    <property type="match status" value="1"/>
</dbReference>
<dbReference type="GO" id="GO:0005886">
    <property type="term" value="C:plasma membrane"/>
    <property type="evidence" value="ECO:0007669"/>
    <property type="project" value="UniProtKB-SubCell"/>
</dbReference>
<sequence>MKVSIQRQGELFITAGTLLWGLLPIFAAISYNNVSPFTSLSVSCLFSALFFAIVMTARHRWHELSNKQAILYTLYATFFIGILYYLLYFFSVKFSTPGNISLLALTEAFFSFLLFHIWHKDYIPKEHIYGALFILLGAVIVLLPSVSSFRTGDIFILIAAAIAPLGNYFVQKARKLVNTETIMFVRGIVASLVIFLLSLLFHDASSFADIQQSILFLIVNGFLMLGLSTMLWIEGIHRIPVTKANAMSSLGSLVTLTAAWMIFKTPPTYFQLFAFIPLFFGIILISKKANAS</sequence>
<dbReference type="SUPFAM" id="SSF103481">
    <property type="entry name" value="Multidrug resistance efflux transporter EmrE"/>
    <property type="match status" value="2"/>
</dbReference>
<evidence type="ECO:0000256" key="3">
    <source>
        <dbReference type="ARBA" id="ARBA00022692"/>
    </source>
</evidence>
<proteinExistence type="predicted"/>
<accession>A0A1F6BE18</accession>
<keyword evidence="3 6" id="KW-0812">Transmembrane</keyword>
<evidence type="ECO:0000256" key="1">
    <source>
        <dbReference type="ARBA" id="ARBA00004651"/>
    </source>
</evidence>
<organism evidence="8 9">
    <name type="scientific">Candidatus Gottesmanbacteria bacterium RIFOXYB1_FULL_47_11</name>
    <dbReference type="NCBI Taxonomy" id="1798401"/>
    <lineage>
        <taxon>Bacteria</taxon>
        <taxon>Candidatus Gottesmaniibacteriota</taxon>
    </lineage>
</organism>
<feature type="transmembrane region" description="Helical" evidence="6">
    <location>
        <begin position="12"/>
        <end position="31"/>
    </location>
</feature>
<feature type="transmembrane region" description="Helical" evidence="6">
    <location>
        <begin position="269"/>
        <end position="286"/>
    </location>
</feature>
<dbReference type="InterPro" id="IPR000620">
    <property type="entry name" value="EamA_dom"/>
</dbReference>
<keyword evidence="4 6" id="KW-1133">Transmembrane helix</keyword>
<comment type="subcellular location">
    <subcellularLocation>
        <location evidence="1">Cell membrane</location>
        <topology evidence="1">Multi-pass membrane protein</topology>
    </subcellularLocation>
</comment>
<dbReference type="PANTHER" id="PTHR32322">
    <property type="entry name" value="INNER MEMBRANE TRANSPORTER"/>
    <property type="match status" value="1"/>
</dbReference>
<keyword evidence="5 6" id="KW-0472">Membrane</keyword>
<feature type="transmembrane region" description="Helical" evidence="6">
    <location>
        <begin position="127"/>
        <end position="146"/>
    </location>
</feature>
<evidence type="ECO:0000256" key="5">
    <source>
        <dbReference type="ARBA" id="ARBA00023136"/>
    </source>
</evidence>
<dbReference type="InterPro" id="IPR050638">
    <property type="entry name" value="AA-Vitamin_Transporters"/>
</dbReference>
<evidence type="ECO:0000313" key="8">
    <source>
        <dbReference type="EMBL" id="OGG35140.1"/>
    </source>
</evidence>
<comment type="caution">
    <text evidence="8">The sequence shown here is derived from an EMBL/GenBank/DDBJ whole genome shotgun (WGS) entry which is preliminary data.</text>
</comment>
<dbReference type="InterPro" id="IPR037185">
    <property type="entry name" value="EmrE-like"/>
</dbReference>
<dbReference type="Pfam" id="PF00892">
    <property type="entry name" value="EamA"/>
    <property type="match status" value="2"/>
</dbReference>
<evidence type="ECO:0000313" key="9">
    <source>
        <dbReference type="Proteomes" id="UP000176186"/>
    </source>
</evidence>
<feature type="transmembrane region" description="Helical" evidence="6">
    <location>
        <begin position="245"/>
        <end position="263"/>
    </location>
</feature>
<keyword evidence="2" id="KW-1003">Cell membrane</keyword>
<feature type="domain" description="EamA" evidence="7">
    <location>
        <begin position="151"/>
        <end position="286"/>
    </location>
</feature>
<feature type="transmembrane region" description="Helical" evidence="6">
    <location>
        <begin position="152"/>
        <end position="170"/>
    </location>
</feature>
<feature type="transmembrane region" description="Helical" evidence="6">
    <location>
        <begin position="213"/>
        <end position="233"/>
    </location>
</feature>
<dbReference type="EMBL" id="MFKE01000018">
    <property type="protein sequence ID" value="OGG35140.1"/>
    <property type="molecule type" value="Genomic_DNA"/>
</dbReference>
<dbReference type="Proteomes" id="UP000176186">
    <property type="component" value="Unassembled WGS sequence"/>
</dbReference>
<feature type="transmembrane region" description="Helical" evidence="6">
    <location>
        <begin position="182"/>
        <end position="201"/>
    </location>
</feature>
<feature type="transmembrane region" description="Helical" evidence="6">
    <location>
        <begin position="96"/>
        <end position="115"/>
    </location>
</feature>
<dbReference type="AlphaFoldDB" id="A0A1F6BE18"/>
<evidence type="ECO:0000259" key="7">
    <source>
        <dbReference type="Pfam" id="PF00892"/>
    </source>
</evidence>
<evidence type="ECO:0000256" key="4">
    <source>
        <dbReference type="ARBA" id="ARBA00022989"/>
    </source>
</evidence>
<protein>
    <recommendedName>
        <fullName evidence="7">EamA domain-containing protein</fullName>
    </recommendedName>
</protein>
<gene>
    <name evidence="8" type="ORF">A2363_01420</name>
</gene>
<feature type="domain" description="EamA" evidence="7">
    <location>
        <begin position="9"/>
        <end position="142"/>
    </location>
</feature>
<feature type="transmembrane region" description="Helical" evidence="6">
    <location>
        <begin position="37"/>
        <end position="57"/>
    </location>
</feature>
<evidence type="ECO:0000256" key="6">
    <source>
        <dbReference type="SAM" id="Phobius"/>
    </source>
</evidence>
<feature type="transmembrane region" description="Helical" evidence="6">
    <location>
        <begin position="69"/>
        <end position="90"/>
    </location>
</feature>
<name>A0A1F6BE18_9BACT</name>
<dbReference type="STRING" id="1798401.A2363_01420"/>
<reference evidence="8 9" key="1">
    <citation type="journal article" date="2016" name="Nat. Commun.">
        <title>Thousands of microbial genomes shed light on interconnected biogeochemical processes in an aquifer system.</title>
        <authorList>
            <person name="Anantharaman K."/>
            <person name="Brown C.T."/>
            <person name="Hug L.A."/>
            <person name="Sharon I."/>
            <person name="Castelle C.J."/>
            <person name="Probst A.J."/>
            <person name="Thomas B.C."/>
            <person name="Singh A."/>
            <person name="Wilkins M.J."/>
            <person name="Karaoz U."/>
            <person name="Brodie E.L."/>
            <person name="Williams K.H."/>
            <person name="Hubbard S.S."/>
            <person name="Banfield J.F."/>
        </authorList>
    </citation>
    <scope>NUCLEOTIDE SEQUENCE [LARGE SCALE GENOMIC DNA]</scope>
</reference>
<evidence type="ECO:0000256" key="2">
    <source>
        <dbReference type="ARBA" id="ARBA00022475"/>
    </source>
</evidence>